<evidence type="ECO:0000313" key="5">
    <source>
        <dbReference type="EMBL" id="UOO89708.1"/>
    </source>
</evidence>
<dbReference type="Gene3D" id="3.30.590.10">
    <property type="entry name" value="Glutamine synthetase/guanido kinase, catalytic domain"/>
    <property type="match status" value="1"/>
</dbReference>
<sequence>MNTAADISRLISERGITHVKVGFFDIDGVMAGKFMSAAKFLAALESNYAFCDVVFGWDVNDQLFDNIKLSGWITGYADLEVRLLPELWRELPLENNTILVPGEVVGRMQPLCPRQILKQVMARAESMGFTGHAGFEYEFLVTDEAHGDLRARDFLKPKPLGDGAFGYSILRTAVNNDFYEGLIDVCNGMDIPIEGFHEETGPGQLEIALQNMETLRAADDAAMFKTFSKVLAQKQKRMISYMAKWDESHSGQGGHVHVSLQRLDGSTVFYDDSKPHNLSDEMRWFVGGLQTLARDYMAIHAPNINSYRRLVPGYWAPTSALWGVDNRTTAIRAITGSPKSQRIEYRVPGADCNPYLVAASIFAAGLYGIEHKIEPHQAFAGNAYAHTPPPELTLPRTLWEAAQCLRASSAANEWLGSDFVDHFAATREWEEREFQKHVTDWERNRYFEII</sequence>
<dbReference type="SMART" id="SM01230">
    <property type="entry name" value="Gln-synt_C"/>
    <property type="match status" value="1"/>
</dbReference>
<dbReference type="Pfam" id="PF00120">
    <property type="entry name" value="Gln-synt_C"/>
    <property type="match status" value="1"/>
</dbReference>
<dbReference type="Gene3D" id="3.10.20.70">
    <property type="entry name" value="Glutamine synthetase, N-terminal domain"/>
    <property type="match status" value="1"/>
</dbReference>
<comment type="similarity">
    <text evidence="2 3">Belongs to the glutamine synthetase family.</text>
</comment>
<organism evidence="5 6">
    <name type="scientific">Vitreoscilla massiliensis</name>
    <dbReference type="NCBI Taxonomy" id="1689272"/>
    <lineage>
        <taxon>Bacteria</taxon>
        <taxon>Pseudomonadati</taxon>
        <taxon>Pseudomonadota</taxon>
        <taxon>Betaproteobacteria</taxon>
        <taxon>Neisseriales</taxon>
        <taxon>Neisseriaceae</taxon>
        <taxon>Vitreoscilla</taxon>
    </lineage>
</organism>
<evidence type="ECO:0000256" key="2">
    <source>
        <dbReference type="PROSITE-ProRule" id="PRU01331"/>
    </source>
</evidence>
<gene>
    <name evidence="5" type="ORF">LVJ82_01585</name>
</gene>
<feature type="domain" description="GS catalytic" evidence="4">
    <location>
        <begin position="113"/>
        <end position="450"/>
    </location>
</feature>
<name>A0ABY4E1N7_9NEIS</name>
<evidence type="ECO:0000256" key="3">
    <source>
        <dbReference type="RuleBase" id="RU000384"/>
    </source>
</evidence>
<dbReference type="PANTHER" id="PTHR43785:SF12">
    <property type="entry name" value="TYPE-1 GLUTAMINE SYNTHETASE 2"/>
    <property type="match status" value="1"/>
</dbReference>
<keyword evidence="1" id="KW-0436">Ligase</keyword>
<dbReference type="PROSITE" id="PS51987">
    <property type="entry name" value="GS_CATALYTIC"/>
    <property type="match status" value="1"/>
</dbReference>
<dbReference type="InterPro" id="IPR014746">
    <property type="entry name" value="Gln_synth/guanido_kin_cat_dom"/>
</dbReference>
<protein>
    <submittedName>
        <fullName evidence="5">Glutamine synthetase family protein</fullName>
    </submittedName>
</protein>
<evidence type="ECO:0000313" key="6">
    <source>
        <dbReference type="Proteomes" id="UP000832011"/>
    </source>
</evidence>
<dbReference type="RefSeq" id="WP_234333024.1">
    <property type="nucleotide sequence ID" value="NZ_CABKVG010000007.1"/>
</dbReference>
<reference evidence="5 6" key="1">
    <citation type="journal article" date="2022" name="Res Sq">
        <title>Evolution of multicellular longitudinally dividing oral cavity symbionts (Neisseriaceae).</title>
        <authorList>
            <person name="Nyongesa S."/>
            <person name="Weber P."/>
            <person name="Bernet E."/>
            <person name="Pullido F."/>
            <person name="Nieckarz M."/>
            <person name="Delaby M."/>
            <person name="Nieves C."/>
            <person name="Viehboeck T."/>
            <person name="Krause N."/>
            <person name="Rivera-Millot A."/>
            <person name="Nakamura A."/>
            <person name="Vischer N."/>
            <person name="VanNieuwenhze M."/>
            <person name="Brun Y."/>
            <person name="Cava F."/>
            <person name="Bulgheresi S."/>
            <person name="Veyrier F."/>
        </authorList>
    </citation>
    <scope>NUCLEOTIDE SEQUENCE [LARGE SCALE GENOMIC DNA]</scope>
    <source>
        <strain evidence="5 6">SN4</strain>
    </source>
</reference>
<dbReference type="SUPFAM" id="SSF54368">
    <property type="entry name" value="Glutamine synthetase, N-terminal domain"/>
    <property type="match status" value="1"/>
</dbReference>
<proteinExistence type="inferred from homology"/>
<dbReference type="SUPFAM" id="SSF55931">
    <property type="entry name" value="Glutamine synthetase/guanido kinase"/>
    <property type="match status" value="1"/>
</dbReference>
<keyword evidence="6" id="KW-1185">Reference proteome</keyword>
<dbReference type="PANTHER" id="PTHR43785">
    <property type="entry name" value="GAMMA-GLUTAMYLPUTRESCINE SYNTHETASE"/>
    <property type="match status" value="1"/>
</dbReference>
<dbReference type="EMBL" id="CP091511">
    <property type="protein sequence ID" value="UOO89708.1"/>
    <property type="molecule type" value="Genomic_DNA"/>
</dbReference>
<dbReference type="InterPro" id="IPR036651">
    <property type="entry name" value="Gln_synt_N_sf"/>
</dbReference>
<evidence type="ECO:0000259" key="4">
    <source>
        <dbReference type="PROSITE" id="PS51987"/>
    </source>
</evidence>
<dbReference type="Proteomes" id="UP000832011">
    <property type="component" value="Chromosome"/>
</dbReference>
<evidence type="ECO:0000256" key="1">
    <source>
        <dbReference type="ARBA" id="ARBA00022598"/>
    </source>
</evidence>
<accession>A0ABY4E1N7</accession>
<dbReference type="InterPro" id="IPR008146">
    <property type="entry name" value="Gln_synth_cat_dom"/>
</dbReference>